<gene>
    <name evidence="2" type="ORF">ZT1A5_G11584</name>
</gene>
<organism evidence="2 3">
    <name type="scientific">Zymoseptoria tritici ST99CH_1A5</name>
    <dbReference type="NCBI Taxonomy" id="1276529"/>
    <lineage>
        <taxon>Eukaryota</taxon>
        <taxon>Fungi</taxon>
        <taxon>Dikarya</taxon>
        <taxon>Ascomycota</taxon>
        <taxon>Pezizomycotina</taxon>
        <taxon>Dothideomycetes</taxon>
        <taxon>Dothideomycetidae</taxon>
        <taxon>Mycosphaerellales</taxon>
        <taxon>Mycosphaerellaceae</taxon>
        <taxon>Zymoseptoria</taxon>
    </lineage>
</organism>
<evidence type="ECO:0000256" key="1">
    <source>
        <dbReference type="SAM" id="Coils"/>
    </source>
</evidence>
<dbReference type="AlphaFoldDB" id="A0A1Y6M0G1"/>
<feature type="coiled-coil region" evidence="1">
    <location>
        <begin position="198"/>
        <end position="225"/>
    </location>
</feature>
<dbReference type="Proteomes" id="UP000215453">
    <property type="component" value="Chromosome 14"/>
</dbReference>
<keyword evidence="1" id="KW-0175">Coiled coil</keyword>
<reference evidence="2 3" key="1">
    <citation type="submission" date="2016-10" db="EMBL/GenBank/DDBJ databases">
        <authorList>
            <person name="Varghese N."/>
        </authorList>
    </citation>
    <scope>NUCLEOTIDE SEQUENCE [LARGE SCALE GENOMIC DNA]</scope>
</reference>
<accession>A0A1Y6M0G1</accession>
<protein>
    <submittedName>
        <fullName evidence="2">Uncharacterized protein</fullName>
    </submittedName>
</protein>
<evidence type="ECO:0000313" key="2">
    <source>
        <dbReference type="EMBL" id="SMY30134.1"/>
    </source>
</evidence>
<evidence type="ECO:0000313" key="3">
    <source>
        <dbReference type="Proteomes" id="UP000215453"/>
    </source>
</evidence>
<dbReference type="PANTHER" id="PTHR40788">
    <property type="entry name" value="CLR5 DOMAIN-CONTAINING PROTEIN-RELATED"/>
    <property type="match status" value="1"/>
</dbReference>
<name>A0A1Y6M0G1_ZYMTR</name>
<proteinExistence type="predicted"/>
<sequence length="693" mass="78327">MMNSTNYRNFKCCPQCVDPLLNCSDQPNAHRVPKNELSDSEAGSTVKNFALRIKVARKNLGKDLEDNGDQILSRWKKWPKVKREAMLRQVEPEMEDTSYRHTKEPLWGQGATFRISKLPYLDIETLRDNPMRLLSLIHYRSTYTPGEWVPYDMSRMLGIWRSLDGNRQWLAVIGSGLKLPGSVECWSEFANPFACPPAFDAQRCCEQLEADLAEAEDHLALLQTSSEYLHTYLRGHGTLDPLIRPLHKVISLQMVKKQCEMVRDASRIKMQNITLGSGAVPRPSDRALSGLFNETYALCRQAKRDLFTIIKDSTEFGFDHPLELRPWLDEDKLRGFLYQLPLCRPYGTSTEEAGIFNGIDEHLARADSRERSRIDRGILQQLSFAATLQLIQTNIALSNHHVISSGVVAVCHPEFDCPPEIVINGKSTALEKFQKHCWPKGQRNEEWLAKADEDRRLMLELWNRARQEYSNMLSAARWPADLVDRVMSSVAADHSPQYRAELEAERSEVQEKIAVAKRQNTITKTYAPVQTMWGPDTRESKTAVALGRTKPKTRPAEPVLQDISNEQTVRRGTNAIETPVGGLQDRIPVNTNSLRVLAILFGVGNSKATVKWQEIVTALTDAGMVAMNSGGSAVTFKMLSKSDSGSPRIVFHKPHPDPAVDSITQLWMGKRLNKWFGWDAGTFVKRQKSSACL</sequence>
<dbReference type="PANTHER" id="PTHR40788:SF1">
    <property type="entry name" value="IPA PROTEIN"/>
    <property type="match status" value="1"/>
</dbReference>
<dbReference type="EMBL" id="LT882689">
    <property type="protein sequence ID" value="SMY30134.1"/>
    <property type="molecule type" value="Genomic_DNA"/>
</dbReference>